<dbReference type="SUPFAM" id="SSF46689">
    <property type="entry name" value="Homeodomain-like"/>
    <property type="match status" value="1"/>
</dbReference>
<protein>
    <submittedName>
        <fullName evidence="7">LuxR transcriptional regulator</fullName>
    </submittedName>
</protein>
<proteinExistence type="predicted"/>
<dbReference type="RefSeq" id="WP_012467513.1">
    <property type="nucleotide sequence ID" value="NC_010084.1"/>
</dbReference>
<evidence type="ECO:0000259" key="5">
    <source>
        <dbReference type="PROSITE" id="PS50043"/>
    </source>
</evidence>
<dbReference type="eggNOG" id="COG3415">
    <property type="taxonomic scope" value="Bacteria"/>
</dbReference>
<dbReference type="PROSITE" id="PS50112">
    <property type="entry name" value="PAS"/>
    <property type="match status" value="1"/>
</dbReference>
<evidence type="ECO:0000313" key="7">
    <source>
        <dbReference type="EMBL" id="BAG42730.1"/>
    </source>
</evidence>
<evidence type="ECO:0000256" key="4">
    <source>
        <dbReference type="SAM" id="MobiDB-lite"/>
    </source>
</evidence>
<dbReference type="PANTHER" id="PTHR44688">
    <property type="entry name" value="DNA-BINDING TRANSCRIPTIONAL ACTIVATOR DEVR_DOSR"/>
    <property type="match status" value="1"/>
</dbReference>
<dbReference type="AlphaFoldDB" id="A0A0H3KCW1"/>
<keyword evidence="8" id="KW-1185">Reference proteome</keyword>
<dbReference type="HOGENOM" id="CLU_726990_0_0_4"/>
<dbReference type="Pfam" id="PF13565">
    <property type="entry name" value="HTH_32"/>
    <property type="match status" value="1"/>
</dbReference>
<keyword evidence="2" id="KW-0238">DNA-binding</keyword>
<dbReference type="SMART" id="SM00091">
    <property type="entry name" value="PAS"/>
    <property type="match status" value="1"/>
</dbReference>
<dbReference type="Proteomes" id="UP000008815">
    <property type="component" value="Chromosome 1"/>
</dbReference>
<sequence>MQRGRPKIGLVLSDEERAALQVMERQHDTQAALALRARIVLGCADGHDNKVVAERNEVTPHTVAKWRARFIASGVDGLSDAQRTGAPRSIPDSVAATIIAEKQAAPPSGTSIRRIARRANVSASSVVRILKSANRRATADGAEQPPEFQSRAGGSPAAAGASVRTSKAEAALKERKKTPRQIRDLPTEAQAPATSDPLADLSFAFQMAPVGLLVTRQRVIVSCNQAFSEMFGYSAEDLAGKSVEYLYPTRDEFQHVGKRAMVVMQQHGFYSDDRIMRKVDGSFFWCHVSGRSFNRDDPFAAATWCFEDLSKVRPVTTKLTPREREVAQFLVTGKSSKQIARDLHISHRTVEAHRVRLMRKYAVATVGELIAKLIGRG</sequence>
<dbReference type="NCBIfam" id="TIGR00229">
    <property type="entry name" value="sensory_box"/>
    <property type="match status" value="1"/>
</dbReference>
<feature type="region of interest" description="Disordered" evidence="4">
    <location>
        <begin position="134"/>
        <end position="193"/>
    </location>
</feature>
<dbReference type="SUPFAM" id="SSF55785">
    <property type="entry name" value="PYP-like sensor domain (PAS domain)"/>
    <property type="match status" value="1"/>
</dbReference>
<dbReference type="InterPro" id="IPR009057">
    <property type="entry name" value="Homeodomain-like_sf"/>
</dbReference>
<dbReference type="PROSITE" id="PS50043">
    <property type="entry name" value="HTH_LUXR_2"/>
    <property type="match status" value="1"/>
</dbReference>
<organism evidence="7 8">
    <name type="scientific">Burkholderia multivorans (strain ATCC 17616 / 249)</name>
    <dbReference type="NCBI Taxonomy" id="395019"/>
    <lineage>
        <taxon>Bacteria</taxon>
        <taxon>Pseudomonadati</taxon>
        <taxon>Pseudomonadota</taxon>
        <taxon>Betaproteobacteria</taxon>
        <taxon>Burkholderiales</taxon>
        <taxon>Burkholderiaceae</taxon>
        <taxon>Burkholderia</taxon>
        <taxon>Burkholderia cepacia complex</taxon>
    </lineage>
</organism>
<evidence type="ECO:0000256" key="2">
    <source>
        <dbReference type="ARBA" id="ARBA00023125"/>
    </source>
</evidence>
<dbReference type="Gene3D" id="1.10.10.10">
    <property type="entry name" value="Winged helix-like DNA-binding domain superfamily/Winged helix DNA-binding domain"/>
    <property type="match status" value="1"/>
</dbReference>
<dbReference type="InterPro" id="IPR000014">
    <property type="entry name" value="PAS"/>
</dbReference>
<gene>
    <name evidence="7" type="ordered locus">BMULJ_00770</name>
</gene>
<evidence type="ECO:0000259" key="6">
    <source>
        <dbReference type="PROSITE" id="PS50112"/>
    </source>
</evidence>
<dbReference type="GO" id="GO:0006355">
    <property type="term" value="P:regulation of DNA-templated transcription"/>
    <property type="evidence" value="ECO:0007669"/>
    <property type="project" value="InterPro"/>
</dbReference>
<feature type="domain" description="PAS" evidence="6">
    <location>
        <begin position="220"/>
        <end position="248"/>
    </location>
</feature>
<name>A0A0H3KCW1_BURM1</name>
<reference evidence="7 8" key="1">
    <citation type="submission" date="2007-04" db="EMBL/GenBank/DDBJ databases">
        <title>Complete genome sequence of Burkholderia multivorans ATCC 17616.</title>
        <authorList>
            <person name="Ohtsubo Y."/>
            <person name="Yamashita A."/>
            <person name="Kurokawa K."/>
            <person name="Takami H."/>
            <person name="Yuhara S."/>
            <person name="Nishiyama E."/>
            <person name="Endo R."/>
            <person name="Miyazaki R."/>
            <person name="Ono A."/>
            <person name="Yano K."/>
            <person name="Ito M."/>
            <person name="Sota M."/>
            <person name="Yuji N."/>
            <person name="Hattori M."/>
            <person name="Tsuda M."/>
        </authorList>
    </citation>
    <scope>NUCLEOTIDE SEQUENCE [LARGE SCALE GENOMIC DNA]</scope>
    <source>
        <strain evidence="8">ATCC 17616 / 249</strain>
    </source>
</reference>
<evidence type="ECO:0000313" key="8">
    <source>
        <dbReference type="Proteomes" id="UP000008815"/>
    </source>
</evidence>
<dbReference type="Gene3D" id="3.30.450.20">
    <property type="entry name" value="PAS domain"/>
    <property type="match status" value="1"/>
</dbReference>
<dbReference type="InterPro" id="IPR036388">
    <property type="entry name" value="WH-like_DNA-bd_sf"/>
</dbReference>
<dbReference type="PRINTS" id="PR00038">
    <property type="entry name" value="HTHLUXR"/>
</dbReference>
<dbReference type="EMBL" id="AP009385">
    <property type="protein sequence ID" value="BAG42730.1"/>
    <property type="molecule type" value="Genomic_DNA"/>
</dbReference>
<dbReference type="PROSITE" id="PS00622">
    <property type="entry name" value="HTH_LUXR_1"/>
    <property type="match status" value="1"/>
</dbReference>
<dbReference type="Pfam" id="PF00196">
    <property type="entry name" value="GerE"/>
    <property type="match status" value="1"/>
</dbReference>
<dbReference type="CDD" id="cd00130">
    <property type="entry name" value="PAS"/>
    <property type="match status" value="1"/>
</dbReference>
<dbReference type="KEGG" id="bmj:BMULJ_00770"/>
<dbReference type="InterPro" id="IPR000792">
    <property type="entry name" value="Tscrpt_reg_LuxR_C"/>
</dbReference>
<dbReference type="SUPFAM" id="SSF46894">
    <property type="entry name" value="C-terminal effector domain of the bipartite response regulators"/>
    <property type="match status" value="1"/>
</dbReference>
<feature type="domain" description="HTH luxR-type" evidence="5">
    <location>
        <begin position="310"/>
        <end position="377"/>
    </location>
</feature>
<keyword evidence="1" id="KW-0805">Transcription regulation</keyword>
<dbReference type="InterPro" id="IPR016032">
    <property type="entry name" value="Sig_transdc_resp-reg_C-effctor"/>
</dbReference>
<dbReference type="PANTHER" id="PTHR44688:SF16">
    <property type="entry name" value="DNA-BINDING TRANSCRIPTIONAL ACTIVATOR DEVR_DOSR"/>
    <property type="match status" value="1"/>
</dbReference>
<evidence type="ECO:0000256" key="3">
    <source>
        <dbReference type="ARBA" id="ARBA00023163"/>
    </source>
</evidence>
<feature type="compositionally biased region" description="Low complexity" evidence="4">
    <location>
        <begin position="150"/>
        <end position="162"/>
    </location>
</feature>
<dbReference type="Pfam" id="PF13426">
    <property type="entry name" value="PAS_9"/>
    <property type="match status" value="1"/>
</dbReference>
<dbReference type="STRING" id="395019.BMULJ_00770"/>
<evidence type="ECO:0000256" key="1">
    <source>
        <dbReference type="ARBA" id="ARBA00023015"/>
    </source>
</evidence>
<dbReference type="InterPro" id="IPR035965">
    <property type="entry name" value="PAS-like_dom_sf"/>
</dbReference>
<dbReference type="eggNOG" id="COG2197">
    <property type="taxonomic scope" value="Bacteria"/>
</dbReference>
<accession>A0A0H3KCW1</accession>
<dbReference type="GO" id="GO:0003677">
    <property type="term" value="F:DNA binding"/>
    <property type="evidence" value="ECO:0007669"/>
    <property type="project" value="UniProtKB-KW"/>
</dbReference>
<dbReference type="CDD" id="cd06170">
    <property type="entry name" value="LuxR_C_like"/>
    <property type="match status" value="1"/>
</dbReference>
<keyword evidence="3" id="KW-0804">Transcription</keyword>
<dbReference type="SMART" id="SM00421">
    <property type="entry name" value="HTH_LUXR"/>
    <property type="match status" value="1"/>
</dbReference>